<comment type="function">
    <text evidence="6">Component of the eukaryotic translation initiation factor 3 (eIF-3) complex, which is involved in protein synthesis and, together with other initiation factors, stimulates binding of mRNA and methionyl-tRNAi to the 40S ribosome.</text>
</comment>
<dbReference type="AlphaFoldDB" id="A0A7S1TCY0"/>
<accession>A0A7S1TCY0</accession>
<comment type="subcellular location">
    <subcellularLocation>
        <location evidence="5 6">Cytoplasm</location>
    </subcellularLocation>
</comment>
<organism evidence="8">
    <name type="scientific">Compsopogon caeruleus</name>
    <dbReference type="NCBI Taxonomy" id="31354"/>
    <lineage>
        <taxon>Eukaryota</taxon>
        <taxon>Rhodophyta</taxon>
        <taxon>Compsopogonophyceae</taxon>
        <taxon>Compsopogonales</taxon>
        <taxon>Compsopogonaceae</taxon>
        <taxon>Compsopogon</taxon>
    </lineage>
</organism>
<dbReference type="GO" id="GO:0003723">
    <property type="term" value="F:RNA binding"/>
    <property type="evidence" value="ECO:0007669"/>
    <property type="project" value="UniProtKB-UniRule"/>
</dbReference>
<evidence type="ECO:0000313" key="8">
    <source>
        <dbReference type="EMBL" id="CAD9232191.1"/>
    </source>
</evidence>
<dbReference type="Gene3D" id="2.130.10.10">
    <property type="entry name" value="YVTN repeat-like/Quinoprotein amine dehydrogenase"/>
    <property type="match status" value="2"/>
</dbReference>
<keyword evidence="3 5" id="KW-0694">RNA-binding</keyword>
<protein>
    <recommendedName>
        <fullName evidence="5 6">Eukaryotic translation initiation factor 3 subunit B</fullName>
        <shortName evidence="5 6">eIF3b</shortName>
    </recommendedName>
    <alternativeName>
        <fullName evidence="5">Eukaryotic translation initiation factor 3 subunit 9</fullName>
    </alternativeName>
</protein>
<evidence type="ECO:0000256" key="6">
    <source>
        <dbReference type="PIRNR" id="PIRNR036424"/>
    </source>
</evidence>
<evidence type="ECO:0000256" key="4">
    <source>
        <dbReference type="ARBA" id="ARBA00022917"/>
    </source>
</evidence>
<dbReference type="InterPro" id="IPR011400">
    <property type="entry name" value="EIF3B"/>
</dbReference>
<dbReference type="GO" id="GO:0005852">
    <property type="term" value="C:eukaryotic translation initiation factor 3 complex"/>
    <property type="evidence" value="ECO:0007669"/>
    <property type="project" value="UniProtKB-UniRule"/>
</dbReference>
<comment type="similarity">
    <text evidence="5 6">Belongs to the eIF-3 subunit B family.</text>
</comment>
<dbReference type="InterPro" id="IPR015943">
    <property type="entry name" value="WD40/YVTN_repeat-like_dom_sf"/>
</dbReference>
<dbReference type="PANTHER" id="PTHR14068">
    <property type="entry name" value="EUKARYOTIC TRANSLATION INITIATION FACTOR 3 EIF3 -RELATED"/>
    <property type="match status" value="1"/>
</dbReference>
<evidence type="ECO:0000256" key="3">
    <source>
        <dbReference type="ARBA" id="ARBA00022884"/>
    </source>
</evidence>
<dbReference type="Gene3D" id="3.30.70.330">
    <property type="match status" value="1"/>
</dbReference>
<comment type="function">
    <text evidence="5">RNA-binding component of the eukaryotic translation initiation factor 3 (eIF-3) complex, which is involved in protein synthesis of a specialized repertoire of mRNAs and, together with other initiation factors, stimulates binding of mRNA and methionyl-tRNAi to the 40S ribosome. The eIF-3 complex specifically targets and initiates translation of a subset of mRNAs involved in cell proliferation.</text>
</comment>
<dbReference type="Pfam" id="PF08662">
    <property type="entry name" value="eIF2A"/>
    <property type="match status" value="1"/>
</dbReference>
<keyword evidence="1 5" id="KW-0963">Cytoplasm</keyword>
<dbReference type="EMBL" id="HBGH01007797">
    <property type="protein sequence ID" value="CAD9232191.1"/>
    <property type="molecule type" value="Transcribed_RNA"/>
</dbReference>
<evidence type="ECO:0000256" key="5">
    <source>
        <dbReference type="HAMAP-Rule" id="MF_03001"/>
    </source>
</evidence>
<keyword evidence="4 5" id="KW-0648">Protein biosynthesis</keyword>
<dbReference type="PANTHER" id="PTHR14068:SF0">
    <property type="entry name" value="EUKARYOTIC TRANSLATION INITIATION FACTOR 3 SUBUNIT B"/>
    <property type="match status" value="1"/>
</dbReference>
<sequence>MRLSTEEEIAEERRRWHERARHSVVVVDKLPKVNEEKFGRLRDYLVKIIQNVASTRADHDPLTFSMPQGPDGMTYGMAMCTCVSPEDALRLVLQLNGYQFDRAHKLSACTLAEAERVLSLPEIFNPDSIQDRLPQDVSAVPYKKWWLLDPRGRDQYLIRHGDETEIFWFDPVTMSEHNDGRMRWADSYVRWSPRGSYLATFHIQGIALWSGPNWDKFMRFPHENVKNLDFSPCERFLITSNELDPKKDNGKEPTGIVVWEVATGKKLRGFQLLSAESTDWPAFRWSHDGQYFARISKKDFLSIYETPHMGLIDKRSLKIPEVQDFSWSPADNLLAYWTPEVGDTPARVTLIEIPSRQEVRQKALFSVHDIKLDWQADGNFLCCKVDRLTKSKKGKFTNFELFRVRAKDIPVEVLEYKEKDTISAFAWEPNGYRFAIIHAEGPSSSYDVSLYSMEGLSGQLKLLTTLTKRTASDIFWSPQGGFLVLAGLGQLNGALEWYNVNELESWGSGEHFLCTDVEWDPSGRFFASSVSCQRNGMDSGFKIWSIHGKELEHTGKEKLYEIHWRPRPKSLLSADQVKEVKRDLKIKRVAYEKEDDDLRETKRSGIAALRKQMRDEFRAYEAERLELYAADEQMRMKALGITHVVEEFVDIVEETEEILDVKQEVDRAKRMIDSDDDRD</sequence>
<keyword evidence="2 5" id="KW-0396">Initiation factor</keyword>
<dbReference type="GO" id="GO:0003743">
    <property type="term" value="F:translation initiation factor activity"/>
    <property type="evidence" value="ECO:0007669"/>
    <property type="project" value="UniProtKB-UniRule"/>
</dbReference>
<reference evidence="8" key="1">
    <citation type="submission" date="2021-01" db="EMBL/GenBank/DDBJ databases">
        <authorList>
            <person name="Corre E."/>
            <person name="Pelletier E."/>
            <person name="Niang G."/>
            <person name="Scheremetjew M."/>
            <person name="Finn R."/>
            <person name="Kale V."/>
            <person name="Holt S."/>
            <person name="Cochrane G."/>
            <person name="Meng A."/>
            <person name="Brown T."/>
            <person name="Cohen L."/>
        </authorList>
    </citation>
    <scope>NUCLEOTIDE SEQUENCE</scope>
    <source>
        <strain evidence="8">SAG 36.94</strain>
    </source>
</reference>
<comment type="subunit">
    <text evidence="5 6">Component of the eukaryotic translation initiation factor 3 (eIF-3) complex.</text>
</comment>
<dbReference type="InterPro" id="IPR012677">
    <property type="entry name" value="Nucleotide-bd_a/b_plait_sf"/>
</dbReference>
<dbReference type="GO" id="GO:0031369">
    <property type="term" value="F:translation initiation factor binding"/>
    <property type="evidence" value="ECO:0007669"/>
    <property type="project" value="InterPro"/>
</dbReference>
<evidence type="ECO:0000256" key="2">
    <source>
        <dbReference type="ARBA" id="ARBA00022540"/>
    </source>
</evidence>
<dbReference type="GO" id="GO:0033290">
    <property type="term" value="C:eukaryotic 48S preinitiation complex"/>
    <property type="evidence" value="ECO:0007669"/>
    <property type="project" value="UniProtKB-UniRule"/>
</dbReference>
<evidence type="ECO:0000256" key="1">
    <source>
        <dbReference type="ARBA" id="ARBA00022490"/>
    </source>
</evidence>
<proteinExistence type="inferred from homology"/>
<name>A0A7S1TCY0_9RHOD</name>
<evidence type="ECO:0000259" key="7">
    <source>
        <dbReference type="Pfam" id="PF08662"/>
    </source>
</evidence>
<dbReference type="GO" id="GO:0001732">
    <property type="term" value="P:formation of cytoplasmic translation initiation complex"/>
    <property type="evidence" value="ECO:0007669"/>
    <property type="project" value="UniProtKB-UniRule"/>
</dbReference>
<dbReference type="HAMAP" id="MF_03001">
    <property type="entry name" value="eIF3b"/>
    <property type="match status" value="1"/>
</dbReference>
<dbReference type="GO" id="GO:0016282">
    <property type="term" value="C:eukaryotic 43S preinitiation complex"/>
    <property type="evidence" value="ECO:0007669"/>
    <property type="project" value="UniProtKB-UniRule"/>
</dbReference>
<dbReference type="InterPro" id="IPR013979">
    <property type="entry name" value="TIF_beta_prop-like"/>
</dbReference>
<dbReference type="PIRSF" id="PIRSF036424">
    <property type="entry name" value="eIF3b"/>
    <property type="match status" value="1"/>
</dbReference>
<gene>
    <name evidence="8" type="ORF">CCAE0312_LOCUS4272</name>
</gene>
<feature type="domain" description="Translation initiation factor beta propellor-like" evidence="7">
    <location>
        <begin position="362"/>
        <end position="562"/>
    </location>
</feature>
<dbReference type="SUPFAM" id="SSF69322">
    <property type="entry name" value="Tricorn protease domain 2"/>
    <property type="match status" value="1"/>
</dbReference>